<evidence type="ECO:0000313" key="2">
    <source>
        <dbReference type="EMBL" id="RIX51434.1"/>
    </source>
</evidence>
<dbReference type="OrthoDB" id="7869337at2"/>
<dbReference type="SUPFAM" id="SSF54427">
    <property type="entry name" value="NTF2-like"/>
    <property type="match status" value="1"/>
</dbReference>
<dbReference type="InterPro" id="IPR032710">
    <property type="entry name" value="NTF2-like_dom_sf"/>
</dbReference>
<evidence type="ECO:0000259" key="1">
    <source>
        <dbReference type="Pfam" id="PF12680"/>
    </source>
</evidence>
<comment type="caution">
    <text evidence="2">The sequence shown here is derived from an EMBL/GenBank/DDBJ whole genome shotgun (WGS) entry which is preliminary data.</text>
</comment>
<name>A0A3A1UT51_9BACL</name>
<proteinExistence type="predicted"/>
<keyword evidence="3" id="KW-1185">Reference proteome</keyword>
<dbReference type="Gene3D" id="3.10.450.50">
    <property type="match status" value="1"/>
</dbReference>
<sequence>MSEMKPDQVLLQYFHNMVDIDKALRYVHHDATFIAAFEKETDRHYFYGTYYGKEGVRTLLSKFQKDLDTQQFEIRKILADETTAFAWGRFKHRIRPTGKMFESYWAMVCEVEDGTIKYFRGFEDTGALEAAYRVD</sequence>
<dbReference type="AlphaFoldDB" id="A0A3A1UT51"/>
<dbReference type="Proteomes" id="UP000266482">
    <property type="component" value="Unassembled WGS sequence"/>
</dbReference>
<protein>
    <submittedName>
        <fullName evidence="2">Nuclear transport factor 2 family protein</fullName>
    </submittedName>
</protein>
<evidence type="ECO:0000313" key="3">
    <source>
        <dbReference type="Proteomes" id="UP000266482"/>
    </source>
</evidence>
<dbReference type="EMBL" id="QXQA01000010">
    <property type="protein sequence ID" value="RIX51434.1"/>
    <property type="molecule type" value="Genomic_DNA"/>
</dbReference>
<dbReference type="Pfam" id="PF12680">
    <property type="entry name" value="SnoaL_2"/>
    <property type="match status" value="1"/>
</dbReference>
<feature type="domain" description="SnoaL-like" evidence="1">
    <location>
        <begin position="19"/>
        <end position="117"/>
    </location>
</feature>
<organism evidence="2 3">
    <name type="scientific">Paenibacillus nanensis</name>
    <dbReference type="NCBI Taxonomy" id="393251"/>
    <lineage>
        <taxon>Bacteria</taxon>
        <taxon>Bacillati</taxon>
        <taxon>Bacillota</taxon>
        <taxon>Bacilli</taxon>
        <taxon>Bacillales</taxon>
        <taxon>Paenibacillaceae</taxon>
        <taxon>Paenibacillus</taxon>
    </lineage>
</organism>
<reference evidence="2 3" key="1">
    <citation type="submission" date="2018-09" db="EMBL/GenBank/DDBJ databases">
        <title>Paenibacillus aracenensis nov. sp. isolated from a cave in southern Spain.</title>
        <authorList>
            <person name="Jurado V."/>
            <person name="Gutierrez-Patricio S."/>
            <person name="Gonzalez-Pimentel J.L."/>
            <person name="Miller A.Z."/>
            <person name="Laiz L."/>
            <person name="Saiz-Jimenez C."/>
        </authorList>
    </citation>
    <scope>NUCLEOTIDE SEQUENCE [LARGE SCALE GENOMIC DNA]</scope>
    <source>
        <strain evidence="2 3">DSM 22867</strain>
    </source>
</reference>
<dbReference type="InterPro" id="IPR037401">
    <property type="entry name" value="SnoaL-like"/>
</dbReference>
<gene>
    <name evidence="2" type="ORF">D3P08_16075</name>
</gene>
<accession>A0A3A1UT51</accession>